<feature type="compositionally biased region" description="Low complexity" evidence="5">
    <location>
        <begin position="851"/>
        <end position="861"/>
    </location>
</feature>
<evidence type="ECO:0000256" key="2">
    <source>
        <dbReference type="ARBA" id="ARBA00022771"/>
    </source>
</evidence>
<dbReference type="Pfam" id="PF13639">
    <property type="entry name" value="zf-RING_2"/>
    <property type="match status" value="1"/>
</dbReference>
<dbReference type="SUPFAM" id="SSF57850">
    <property type="entry name" value="RING/U-box"/>
    <property type="match status" value="1"/>
</dbReference>
<dbReference type="InterPro" id="IPR013083">
    <property type="entry name" value="Znf_RING/FYVE/PHD"/>
</dbReference>
<keyword evidence="2 4" id="KW-0863">Zinc-finger</keyword>
<dbReference type="PANTHER" id="PTHR45969:SF69">
    <property type="entry name" value="FINGER DOMAIN PROTEIN, PUTATIVE (AFU_ORTHOLOGUE AFUA_3G12190)-RELATED"/>
    <property type="match status" value="1"/>
</dbReference>
<feature type="compositionally biased region" description="Low complexity" evidence="5">
    <location>
        <begin position="390"/>
        <end position="408"/>
    </location>
</feature>
<feature type="compositionally biased region" description="Basic and acidic residues" evidence="5">
    <location>
        <begin position="307"/>
        <end position="326"/>
    </location>
</feature>
<feature type="region of interest" description="Disordered" evidence="5">
    <location>
        <begin position="851"/>
        <end position="1001"/>
    </location>
</feature>
<feature type="compositionally biased region" description="Polar residues" evidence="5">
    <location>
        <begin position="377"/>
        <end position="389"/>
    </location>
</feature>
<accession>A0ABQ5K2V0</accession>
<organism evidence="7 8">
    <name type="scientific">Aduncisulcus paluster</name>
    <dbReference type="NCBI Taxonomy" id="2918883"/>
    <lineage>
        <taxon>Eukaryota</taxon>
        <taxon>Metamonada</taxon>
        <taxon>Carpediemonas-like organisms</taxon>
        <taxon>Aduncisulcus</taxon>
    </lineage>
</organism>
<feature type="region of interest" description="Disordered" evidence="5">
    <location>
        <begin position="794"/>
        <end position="837"/>
    </location>
</feature>
<feature type="domain" description="RING-type" evidence="6">
    <location>
        <begin position="25"/>
        <end position="64"/>
    </location>
</feature>
<reference evidence="7" key="1">
    <citation type="submission" date="2022-03" db="EMBL/GenBank/DDBJ databases">
        <title>Draft genome sequence of Aduncisulcus paluster, a free-living microaerophilic Fornicata.</title>
        <authorList>
            <person name="Yuyama I."/>
            <person name="Kume K."/>
            <person name="Tamura T."/>
            <person name="Inagaki Y."/>
            <person name="Hashimoto T."/>
        </authorList>
    </citation>
    <scope>NUCLEOTIDE SEQUENCE</scope>
    <source>
        <strain evidence="7">NY0171</strain>
    </source>
</reference>
<feature type="compositionally biased region" description="Basic and acidic residues" evidence="5">
    <location>
        <begin position="433"/>
        <end position="453"/>
    </location>
</feature>
<feature type="compositionally biased region" description="Basic and acidic residues" evidence="5">
    <location>
        <begin position="585"/>
        <end position="594"/>
    </location>
</feature>
<gene>
    <name evidence="7" type="ORF">ADUPG1_013255</name>
</gene>
<feature type="compositionally biased region" description="Low complexity" evidence="5">
    <location>
        <begin position="552"/>
        <end position="578"/>
    </location>
</feature>
<dbReference type="Proteomes" id="UP001057375">
    <property type="component" value="Unassembled WGS sequence"/>
</dbReference>
<keyword evidence="1" id="KW-0479">Metal-binding</keyword>
<dbReference type="PANTHER" id="PTHR45969">
    <property type="entry name" value="RING ZINC FINGER PROTEIN-RELATED"/>
    <property type="match status" value="1"/>
</dbReference>
<feature type="compositionally biased region" description="Polar residues" evidence="5">
    <location>
        <begin position="947"/>
        <end position="961"/>
    </location>
</feature>
<feature type="compositionally biased region" description="Basic and acidic residues" evidence="5">
    <location>
        <begin position="927"/>
        <end position="941"/>
    </location>
</feature>
<evidence type="ECO:0000256" key="3">
    <source>
        <dbReference type="ARBA" id="ARBA00022833"/>
    </source>
</evidence>
<feature type="compositionally biased region" description="Low complexity" evidence="5">
    <location>
        <begin position="816"/>
        <end position="837"/>
    </location>
</feature>
<dbReference type="InterPro" id="IPR001841">
    <property type="entry name" value="Znf_RING"/>
</dbReference>
<dbReference type="PROSITE" id="PS50089">
    <property type="entry name" value="ZF_RING_2"/>
    <property type="match status" value="1"/>
</dbReference>
<feature type="region of interest" description="Disordered" evidence="5">
    <location>
        <begin position="196"/>
        <end position="271"/>
    </location>
</feature>
<feature type="compositionally biased region" description="Acidic residues" evidence="5">
    <location>
        <begin position="886"/>
        <end position="898"/>
    </location>
</feature>
<evidence type="ECO:0000256" key="5">
    <source>
        <dbReference type="SAM" id="MobiDB-lite"/>
    </source>
</evidence>
<evidence type="ECO:0000259" key="6">
    <source>
        <dbReference type="PROSITE" id="PS50089"/>
    </source>
</evidence>
<feature type="compositionally biased region" description="Polar residues" evidence="5">
    <location>
        <begin position="539"/>
        <end position="551"/>
    </location>
</feature>
<evidence type="ECO:0000313" key="7">
    <source>
        <dbReference type="EMBL" id="GKT26153.1"/>
    </source>
</evidence>
<proteinExistence type="predicted"/>
<evidence type="ECO:0000256" key="4">
    <source>
        <dbReference type="PROSITE-ProRule" id="PRU00175"/>
    </source>
</evidence>
<feature type="compositionally biased region" description="Basic residues" evidence="5">
    <location>
        <begin position="910"/>
        <end position="926"/>
    </location>
</feature>
<feature type="compositionally biased region" description="Basic and acidic residues" evidence="5">
    <location>
        <begin position="962"/>
        <end position="971"/>
    </location>
</feature>
<keyword evidence="3" id="KW-0862">Zinc</keyword>
<dbReference type="Gene3D" id="3.30.40.10">
    <property type="entry name" value="Zinc/RING finger domain, C3HC4 (zinc finger)"/>
    <property type="match status" value="1"/>
</dbReference>
<sequence>MADSEIDIEQIQPESIHTLVTTLQCTFCLCLSYPDPIRLSCGHVFHQHCVEKWVRQHHSCPMCKAHVKLNFGYSVDRLCLRILSMCDIQCGSCSFSGTVSEYCHHVSTVHKKPLFRHQIAPVEDLIEEKSVDDACFGTKRPRGLRITPADFARRGLIMRIEDDDLHRRAEGIPAPRMRIVHGPVHDDVFAIPSPFPEHPSHQHRQYNGLGRNVRRISNARIGGRGRGRGRGRGGGGGRTPEVVRVHVHRGTDGRLVGQIPQRSSLSPSDRIAIRAMEDRESKKDKDMDDFLKNIQLASTPQAEAEEERNSRESREDSNESEKELERSPLFSPPDGGISLFNPDGQGSPIPIQPLPYFMDSNSSPGDPFDIFSPPTKKITSASSGHIATVSSSSPSISSSNPILSPSNLDISPLSGSRVGQIPQRSSLSPSDRIAIRAMEDRESKKDKDMDDFLKNIQLASTPQAEAEEERNSRESREDSNESEKELERSPLFSPPDGGISLFNPDGQGSPIPIQPLPYFMDSNSSPGDPFDIFSPPTKKITSASSGHIATVSSSSPSISSSNPILSPSNLDISPLSGSRRGRLRLRSDHHPMKSEDDDESSSSSSGIFRERQASRLSEYDFVSSRIVGDIRSFREMKRSQSPSTIARKFLSLMLARRHEEQETIKHIKAHFATSDQTDTSDAAFMDDLTLRMGSHMSLTRKYNELQKEMKEKMSASAARDVTRENKIEKLSRQVGDLEKTISREKETIDGMNDMLKKKDDRFIRLRQKYDMSKKNEEELRKKIAELEFRNKQMQKDLREESGSQFLPQEGIDPPISLSSSYSQSTSSSASSGAPSSHSILGTNSALFPIIISQPSISGSSSSKDEEEEEEDPSKHFSRDKKRRKDEEEEDEIEEEDEERQEKERKEKERKERKREKHRERRRRERRREKELEDEKEKEKQPPRSMDSESSILTSEQSATKSKSCELSREKDDKEEDERDRDSHIHVPNDIVSHDIPQVSGSSPAIKAPILVYGERID</sequence>
<dbReference type="EMBL" id="BQXS01012639">
    <property type="protein sequence ID" value="GKT26153.1"/>
    <property type="molecule type" value="Genomic_DNA"/>
</dbReference>
<name>A0ABQ5K2V0_9EUKA</name>
<feature type="region of interest" description="Disordered" evidence="5">
    <location>
        <begin position="295"/>
        <end position="609"/>
    </location>
</feature>
<feature type="compositionally biased region" description="Basic and acidic residues" evidence="5">
    <location>
        <begin position="899"/>
        <end position="909"/>
    </location>
</feature>
<comment type="caution">
    <text evidence="7">The sequence shown here is derived from an EMBL/GenBank/DDBJ whole genome shotgun (WGS) entry which is preliminary data.</text>
</comment>
<feature type="non-terminal residue" evidence="7">
    <location>
        <position position="1017"/>
    </location>
</feature>
<feature type="compositionally biased region" description="Basic and acidic residues" evidence="5">
    <location>
        <begin position="469"/>
        <end position="488"/>
    </location>
</feature>
<protein>
    <recommendedName>
        <fullName evidence="6">RING-type domain-containing protein</fullName>
    </recommendedName>
</protein>
<evidence type="ECO:0000313" key="8">
    <source>
        <dbReference type="Proteomes" id="UP001057375"/>
    </source>
</evidence>
<feature type="compositionally biased region" description="Basic and acidic residues" evidence="5">
    <location>
        <begin position="241"/>
        <end position="252"/>
    </location>
</feature>
<evidence type="ECO:0000256" key="1">
    <source>
        <dbReference type="ARBA" id="ARBA00022723"/>
    </source>
</evidence>
<keyword evidence="8" id="KW-1185">Reference proteome</keyword>
<dbReference type="SMART" id="SM00184">
    <property type="entry name" value="RING"/>
    <property type="match status" value="1"/>
</dbReference>